<keyword evidence="10" id="KW-1185">Reference proteome</keyword>
<sequence>MSGETRSFLSRLLKPSSIFVLLGELVVVFVLGFAFSQFWGGSDAPSAEASAEHDHAAERGPQLWTCSMHPQIKANKPGKCPICAMELIPLSTNTGPVTGLRQLVVSTAARALMNIQVTPVQRRYVEANVRMVGKVDYDETRLKRITARVAGRLDRLFVDYTGVQVNEGDHMVYIYSEQLYTAQQELIETARVRKAQADAAGADFFATGGIDLLESAREKLRLLGLTQEQIAEIETREKPTDNVMIYAPMGGIVIEKLKQEGDRVNTGDRIYTVADLSQLWVQMDAYESDLIWLRYGQSVTFTTEAYPGQEFRGRIAFIDPVLNDKTRTVKIRVNVDNTEGKLKPDMFVRAIVQAKVAAGGRVIDADLEGKWISPMHPEIVKDEPGDCDICGMPLVRAESLGYVSSKAMENTQPLVIPVSAALVTGTRAIVYVEDPKAKEPTFEGREVVLGPRAGDHYLVRSGLKEGELVVTNGNFKIDSALQIVAKPSMMTPEGGGGHQHGDNASSGTPPKLKDLPISIRQRLIEINTTWQHIQNAAEEENLDAVQQHFGKLKEVVQSVDSSLLAEHPKMLWSELSMLIGNDATEGQTVKTIKSAQQLVGELRRDMQRLDEQFGLAHAESLPQKLVVPAPFQQQLSSLWDAYQKMGDALASDNFPEAQKAVQQFEQSMKSADMKLLTDNKAHRAWMKEQKNLAAIVESLKKTEEIRAFRAQFEPLSAVLQVLAMSFGFGETEPVFLLHCPMAFNNKGAIWLQDNSQTRNPYFGSTMLQCADRTELIAGEKPDAAEAISKDEE</sequence>
<keyword evidence="4" id="KW-0812">Transmembrane</keyword>
<dbReference type="InterPro" id="IPR058647">
    <property type="entry name" value="BSH_CzcB-like"/>
</dbReference>
<feature type="domain" description="CzcB-like barrel-sandwich hybrid" evidence="8">
    <location>
        <begin position="142"/>
        <end position="275"/>
    </location>
</feature>
<dbReference type="FunFam" id="2.40.30.170:FF:000010">
    <property type="entry name" value="Efflux RND transporter periplasmic adaptor subunit"/>
    <property type="match status" value="1"/>
</dbReference>
<keyword evidence="4" id="KW-1133">Transmembrane helix</keyword>
<protein>
    <submittedName>
        <fullName evidence="9">Cation efflux system protein CusB</fullName>
    </submittedName>
</protein>
<reference evidence="9 10" key="1">
    <citation type="submission" date="2019-02" db="EMBL/GenBank/DDBJ databases">
        <title>Deep-cultivation of Planctomycetes and their phenomic and genomic characterization uncovers novel biology.</title>
        <authorList>
            <person name="Wiegand S."/>
            <person name="Jogler M."/>
            <person name="Boedeker C."/>
            <person name="Pinto D."/>
            <person name="Vollmers J."/>
            <person name="Rivas-Marin E."/>
            <person name="Kohn T."/>
            <person name="Peeters S.H."/>
            <person name="Heuer A."/>
            <person name="Rast P."/>
            <person name="Oberbeckmann S."/>
            <person name="Bunk B."/>
            <person name="Jeske O."/>
            <person name="Meyerdierks A."/>
            <person name="Storesund J.E."/>
            <person name="Kallscheuer N."/>
            <person name="Luecker S."/>
            <person name="Lage O.M."/>
            <person name="Pohl T."/>
            <person name="Merkel B.J."/>
            <person name="Hornburger P."/>
            <person name="Mueller R.-W."/>
            <person name="Bruemmer F."/>
            <person name="Labrenz M."/>
            <person name="Spormann A.M."/>
            <person name="Op den Camp H."/>
            <person name="Overmann J."/>
            <person name="Amann R."/>
            <person name="Jetten M.S.M."/>
            <person name="Mascher T."/>
            <person name="Medema M.H."/>
            <person name="Devos D.P."/>
            <person name="Kaster A.-K."/>
            <person name="Ovreas L."/>
            <person name="Rohde M."/>
            <person name="Galperin M.Y."/>
            <person name="Jogler C."/>
        </authorList>
    </citation>
    <scope>NUCLEOTIDE SEQUENCE [LARGE SCALE GENOMIC DNA]</scope>
    <source>
        <strain evidence="9 10">Mal48</strain>
    </source>
</reference>
<comment type="similarity">
    <text evidence="1">Belongs to the membrane fusion protein (MFP) (TC 8.A.1) family.</text>
</comment>
<dbReference type="GO" id="GO:0015679">
    <property type="term" value="P:plasma membrane copper ion transport"/>
    <property type="evidence" value="ECO:0007669"/>
    <property type="project" value="TreeGrafter"/>
</dbReference>
<dbReference type="PANTHER" id="PTHR30097">
    <property type="entry name" value="CATION EFFLUX SYSTEM PROTEIN CUSB"/>
    <property type="match status" value="1"/>
</dbReference>
<dbReference type="AlphaFoldDB" id="A0A517QKS2"/>
<dbReference type="OrthoDB" id="9806939at2"/>
<dbReference type="SUPFAM" id="SSF111369">
    <property type="entry name" value="HlyD-like secretion proteins"/>
    <property type="match status" value="1"/>
</dbReference>
<keyword evidence="4" id="KW-0472">Membrane</keyword>
<dbReference type="GO" id="GO:0046872">
    <property type="term" value="F:metal ion binding"/>
    <property type="evidence" value="ECO:0007669"/>
    <property type="project" value="InterPro"/>
</dbReference>
<dbReference type="Pfam" id="PF25954">
    <property type="entry name" value="Beta-barrel_RND_2"/>
    <property type="match status" value="1"/>
</dbReference>
<feature type="domain" description="CusB-like beta-barrel" evidence="7">
    <location>
        <begin position="278"/>
        <end position="354"/>
    </location>
</feature>
<evidence type="ECO:0000259" key="8">
    <source>
        <dbReference type="Pfam" id="PF25973"/>
    </source>
</evidence>
<dbReference type="InterPro" id="IPR051909">
    <property type="entry name" value="MFP_Cation_Efflux"/>
</dbReference>
<accession>A0A517QKS2</accession>
<evidence type="ECO:0000259" key="6">
    <source>
        <dbReference type="Pfam" id="PF19335"/>
    </source>
</evidence>
<evidence type="ECO:0000313" key="10">
    <source>
        <dbReference type="Proteomes" id="UP000315724"/>
    </source>
</evidence>
<dbReference type="Pfam" id="PF25973">
    <property type="entry name" value="BSH_CzcB"/>
    <property type="match status" value="1"/>
</dbReference>
<proteinExistence type="inferred from homology"/>
<dbReference type="Gene3D" id="2.40.420.20">
    <property type="match status" value="1"/>
</dbReference>
<dbReference type="PANTHER" id="PTHR30097:SF4">
    <property type="entry name" value="SLR6042 PROTEIN"/>
    <property type="match status" value="1"/>
</dbReference>
<evidence type="ECO:0000313" key="9">
    <source>
        <dbReference type="EMBL" id="QDT32233.1"/>
    </source>
</evidence>
<feature type="domain" description="DUF3347" evidence="5">
    <location>
        <begin position="640"/>
        <end position="727"/>
    </location>
</feature>
<dbReference type="Pfam" id="PF19335">
    <property type="entry name" value="HMBD"/>
    <property type="match status" value="2"/>
</dbReference>
<dbReference type="InterPro" id="IPR021782">
    <property type="entry name" value="DUF3347"/>
</dbReference>
<feature type="domain" description="Heavy metal binding" evidence="6">
    <location>
        <begin position="64"/>
        <end position="89"/>
    </location>
</feature>
<dbReference type="RefSeq" id="WP_145197367.1">
    <property type="nucleotide sequence ID" value="NZ_CP036267.1"/>
</dbReference>
<dbReference type="InterPro" id="IPR045800">
    <property type="entry name" value="HMBD"/>
</dbReference>
<feature type="transmembrane region" description="Helical" evidence="4">
    <location>
        <begin position="12"/>
        <end position="35"/>
    </location>
</feature>
<dbReference type="KEGG" id="tpol:Mal48_14760"/>
<feature type="domain" description="Heavy metal binding" evidence="6">
    <location>
        <begin position="370"/>
        <end position="395"/>
    </location>
</feature>
<dbReference type="Gene3D" id="2.40.30.170">
    <property type="match status" value="1"/>
</dbReference>
<evidence type="ECO:0000256" key="4">
    <source>
        <dbReference type="SAM" id="Phobius"/>
    </source>
</evidence>
<dbReference type="InterPro" id="IPR058792">
    <property type="entry name" value="Beta-barrel_RND_2"/>
</dbReference>
<dbReference type="Pfam" id="PF11827">
    <property type="entry name" value="DUF3347"/>
    <property type="match status" value="1"/>
</dbReference>
<evidence type="ECO:0000256" key="2">
    <source>
        <dbReference type="ARBA" id="ARBA00022448"/>
    </source>
</evidence>
<name>A0A517QKS2_9PLAN</name>
<dbReference type="GO" id="GO:0060003">
    <property type="term" value="P:copper ion export"/>
    <property type="evidence" value="ECO:0007669"/>
    <property type="project" value="TreeGrafter"/>
</dbReference>
<organism evidence="9 10">
    <name type="scientific">Thalassoglobus polymorphus</name>
    <dbReference type="NCBI Taxonomy" id="2527994"/>
    <lineage>
        <taxon>Bacteria</taxon>
        <taxon>Pseudomonadati</taxon>
        <taxon>Planctomycetota</taxon>
        <taxon>Planctomycetia</taxon>
        <taxon>Planctomycetales</taxon>
        <taxon>Planctomycetaceae</taxon>
        <taxon>Thalassoglobus</taxon>
    </lineage>
</organism>
<dbReference type="Proteomes" id="UP000315724">
    <property type="component" value="Chromosome"/>
</dbReference>
<evidence type="ECO:0000259" key="7">
    <source>
        <dbReference type="Pfam" id="PF25954"/>
    </source>
</evidence>
<feature type="region of interest" description="Disordered" evidence="3">
    <location>
        <begin position="488"/>
        <end position="513"/>
    </location>
</feature>
<evidence type="ECO:0000256" key="1">
    <source>
        <dbReference type="ARBA" id="ARBA00009477"/>
    </source>
</evidence>
<keyword evidence="2" id="KW-0813">Transport</keyword>
<dbReference type="GO" id="GO:0030313">
    <property type="term" value="C:cell envelope"/>
    <property type="evidence" value="ECO:0007669"/>
    <property type="project" value="TreeGrafter"/>
</dbReference>
<gene>
    <name evidence="9" type="primary">cusB_2</name>
    <name evidence="9" type="ORF">Mal48_14760</name>
</gene>
<dbReference type="EMBL" id="CP036267">
    <property type="protein sequence ID" value="QDT32233.1"/>
    <property type="molecule type" value="Genomic_DNA"/>
</dbReference>
<evidence type="ECO:0000256" key="3">
    <source>
        <dbReference type="SAM" id="MobiDB-lite"/>
    </source>
</evidence>
<evidence type="ECO:0000259" key="5">
    <source>
        <dbReference type="Pfam" id="PF11827"/>
    </source>
</evidence>